<protein>
    <recommendedName>
        <fullName evidence="3">Lipoprotein</fullName>
    </recommendedName>
</protein>
<keyword evidence="2" id="KW-1185">Reference proteome</keyword>
<dbReference type="EMBL" id="FWWY01000001">
    <property type="protein sequence ID" value="SMC07182.1"/>
    <property type="molecule type" value="Genomic_DNA"/>
</dbReference>
<dbReference type="Proteomes" id="UP000192660">
    <property type="component" value="Unassembled WGS sequence"/>
</dbReference>
<accession>A0A1W1WLW7</accession>
<sequence>MKGIVSFITVLGALLVLTGCGAVLAPRIGASGYPRAVAWIDHRLKPKDYILLIGLSQSPHHHPMTVYIMRRRVSLMGLSLPRNTLIGIVVNPKQPDWMGRVYYQLPHERHWIPLVRSSNTPAASSS</sequence>
<name>A0A1W1WLW7_SULTA</name>
<organism evidence="1 2">
    <name type="scientific">Sulfobacillus thermosulfidooxidans (strain DSM 9293 / VKM B-1269 / AT-1)</name>
    <dbReference type="NCBI Taxonomy" id="929705"/>
    <lineage>
        <taxon>Bacteria</taxon>
        <taxon>Bacillati</taxon>
        <taxon>Bacillota</taxon>
        <taxon>Clostridia</taxon>
        <taxon>Eubacteriales</taxon>
        <taxon>Clostridiales Family XVII. Incertae Sedis</taxon>
        <taxon>Sulfobacillus</taxon>
    </lineage>
</organism>
<evidence type="ECO:0000313" key="1">
    <source>
        <dbReference type="EMBL" id="SMC07182.1"/>
    </source>
</evidence>
<proteinExistence type="predicted"/>
<dbReference type="RefSeq" id="WP_020374837.1">
    <property type="nucleotide sequence ID" value="NZ_FWWY01000001.1"/>
</dbReference>
<evidence type="ECO:0000313" key="2">
    <source>
        <dbReference type="Proteomes" id="UP000192660"/>
    </source>
</evidence>
<dbReference type="AlphaFoldDB" id="A0A1W1WLW7"/>
<dbReference type="OrthoDB" id="2083384at2"/>
<reference evidence="2" key="1">
    <citation type="submission" date="2017-04" db="EMBL/GenBank/DDBJ databases">
        <authorList>
            <person name="Varghese N."/>
            <person name="Submissions S."/>
        </authorList>
    </citation>
    <scope>NUCLEOTIDE SEQUENCE [LARGE SCALE GENOMIC DNA]</scope>
    <source>
        <strain evidence="2">DSM 9293</strain>
    </source>
</reference>
<evidence type="ECO:0008006" key="3">
    <source>
        <dbReference type="Google" id="ProtNLM"/>
    </source>
</evidence>
<dbReference type="PROSITE" id="PS51257">
    <property type="entry name" value="PROKAR_LIPOPROTEIN"/>
    <property type="match status" value="1"/>
</dbReference>
<gene>
    <name evidence="1" type="ORF">SAMN00768000_3242</name>
</gene>
<dbReference type="STRING" id="28034.BFX07_06565"/>